<dbReference type="InterPro" id="IPR029060">
    <property type="entry name" value="PIN-like_dom_sf"/>
</dbReference>
<keyword evidence="14" id="KW-0472">Membrane</keyword>
<dbReference type="SMART" id="SM00484">
    <property type="entry name" value="XPGI"/>
    <property type="match status" value="1"/>
</dbReference>
<comment type="subcellular location">
    <subcellularLocation>
        <location evidence="2">Nucleus</location>
    </subcellularLocation>
</comment>
<dbReference type="Pfam" id="PF00752">
    <property type="entry name" value="XPG_N"/>
    <property type="match status" value="1"/>
</dbReference>
<evidence type="ECO:0000256" key="8">
    <source>
        <dbReference type="ARBA" id="ARBA00022801"/>
    </source>
</evidence>
<reference evidence="17 18" key="1">
    <citation type="journal article" date="2012" name="Science">
        <title>The Paleozoic origin of enzymatic lignin decomposition reconstructed from 31 fungal genomes.</title>
        <authorList>
            <person name="Floudas D."/>
            <person name="Binder M."/>
            <person name="Riley R."/>
            <person name="Barry K."/>
            <person name="Blanchette R.A."/>
            <person name="Henrissat B."/>
            <person name="Martinez A.T."/>
            <person name="Otillar R."/>
            <person name="Spatafora J.W."/>
            <person name="Yadav J.S."/>
            <person name="Aerts A."/>
            <person name="Benoit I."/>
            <person name="Boyd A."/>
            <person name="Carlson A."/>
            <person name="Copeland A."/>
            <person name="Coutinho P.M."/>
            <person name="de Vries R.P."/>
            <person name="Ferreira P."/>
            <person name="Findley K."/>
            <person name="Foster B."/>
            <person name="Gaskell J."/>
            <person name="Glotzer D."/>
            <person name="Gorecki P."/>
            <person name="Heitman J."/>
            <person name="Hesse C."/>
            <person name="Hori C."/>
            <person name="Igarashi K."/>
            <person name="Jurgens J.A."/>
            <person name="Kallen N."/>
            <person name="Kersten P."/>
            <person name="Kohler A."/>
            <person name="Kuees U."/>
            <person name="Kumar T.K.A."/>
            <person name="Kuo A."/>
            <person name="LaButti K."/>
            <person name="Larrondo L.F."/>
            <person name="Lindquist E."/>
            <person name="Ling A."/>
            <person name="Lombard V."/>
            <person name="Lucas S."/>
            <person name="Lundell T."/>
            <person name="Martin R."/>
            <person name="McLaughlin D.J."/>
            <person name="Morgenstern I."/>
            <person name="Morin E."/>
            <person name="Murat C."/>
            <person name="Nagy L.G."/>
            <person name="Nolan M."/>
            <person name="Ohm R.A."/>
            <person name="Patyshakuliyeva A."/>
            <person name="Rokas A."/>
            <person name="Ruiz-Duenas F.J."/>
            <person name="Sabat G."/>
            <person name="Salamov A."/>
            <person name="Samejima M."/>
            <person name="Schmutz J."/>
            <person name="Slot J.C."/>
            <person name="St John F."/>
            <person name="Stenlid J."/>
            <person name="Sun H."/>
            <person name="Sun S."/>
            <person name="Syed K."/>
            <person name="Tsang A."/>
            <person name="Wiebenga A."/>
            <person name="Young D."/>
            <person name="Pisabarro A."/>
            <person name="Eastwood D.C."/>
            <person name="Martin F."/>
            <person name="Cullen D."/>
            <person name="Grigoriev I.V."/>
            <person name="Hibbett D.S."/>
        </authorList>
    </citation>
    <scope>NUCLEOTIDE SEQUENCE [LARGE SCALE GENOMIC DNA]</scope>
    <source>
        <strain evidence="17 18">DJM-731 SS1</strain>
    </source>
</reference>
<dbReference type="GO" id="GO:0003697">
    <property type="term" value="F:single-stranded DNA binding"/>
    <property type="evidence" value="ECO:0007669"/>
    <property type="project" value="InterPro"/>
</dbReference>
<evidence type="ECO:0000256" key="11">
    <source>
        <dbReference type="ARBA" id="ARBA00023242"/>
    </source>
</evidence>
<proteinExistence type="inferred from homology"/>
<dbReference type="OrthoDB" id="31113at2759"/>
<evidence type="ECO:0000256" key="2">
    <source>
        <dbReference type="ARBA" id="ARBA00004123"/>
    </source>
</evidence>
<dbReference type="PRINTS" id="PR00066">
    <property type="entry name" value="XRODRMPGMNTG"/>
</dbReference>
<evidence type="ECO:0008006" key="19">
    <source>
        <dbReference type="Google" id="ProtNLM"/>
    </source>
</evidence>
<feature type="compositionally biased region" description="Basic and acidic residues" evidence="13">
    <location>
        <begin position="757"/>
        <end position="770"/>
    </location>
</feature>
<feature type="domain" description="XPG-I" evidence="15">
    <location>
        <begin position="981"/>
        <end position="1050"/>
    </location>
</feature>
<dbReference type="SMART" id="SM00485">
    <property type="entry name" value="XPGN"/>
    <property type="match status" value="1"/>
</dbReference>
<feature type="compositionally biased region" description="Basic and acidic residues" evidence="13">
    <location>
        <begin position="1238"/>
        <end position="1249"/>
    </location>
</feature>
<dbReference type="GeneID" id="63683039"/>
<feature type="compositionally biased region" description="Polar residues" evidence="13">
    <location>
        <begin position="836"/>
        <end position="863"/>
    </location>
</feature>
<dbReference type="GO" id="GO:0005634">
    <property type="term" value="C:nucleus"/>
    <property type="evidence" value="ECO:0007669"/>
    <property type="project" value="UniProtKB-SubCell"/>
</dbReference>
<evidence type="ECO:0000256" key="13">
    <source>
        <dbReference type="SAM" id="MobiDB-lite"/>
    </source>
</evidence>
<dbReference type="InterPro" id="IPR006086">
    <property type="entry name" value="XPG-I_dom"/>
</dbReference>
<keyword evidence="18" id="KW-1185">Reference proteome</keyword>
<dbReference type="InterPro" id="IPR006085">
    <property type="entry name" value="XPG_DNA_repair_N"/>
</dbReference>
<protein>
    <recommendedName>
        <fullName evidence="19">PIN domain-like protein</fullName>
    </recommendedName>
</protein>
<dbReference type="GO" id="GO:0006289">
    <property type="term" value="P:nucleotide-excision repair"/>
    <property type="evidence" value="ECO:0007669"/>
    <property type="project" value="InterPro"/>
</dbReference>
<feature type="compositionally biased region" description="Low complexity" evidence="13">
    <location>
        <begin position="806"/>
        <end position="818"/>
    </location>
</feature>
<sequence>MPINLWKQGKFIVFGGALIWVCDAMGAFSQALATPGWTRATALLASALGGLTTLLLLYLIAVLPRIRGTNPDWTQWRQSSDLSVIIPVLETLEGKVLAIDSSIWIYQFQATMRDKEGRGLVNAHVLGFLRRICKLLYYGVKPVFVFDGGAPALKRVTITERKKRKRGAAESHAKLAEQLLAAQMRKEALAHVAASTSPAASAGNAGVLDDGTVYLEDYDNRAAPLPSGTTTAPDESRQSDRADKDAEARKKREKYANMDPYALPDVDLEATMSAKANAQKPDPRLATEEEMRAFIDEMRPDDFDITSPAFRELPTEVQYEIIGDLRLRSRQTSYKRLESMLRNSRTSLDFSRAQIQNLKERNSLTQQLLLTAEGVGKVIDHHLTIPVRVASERNREYVLVKNQGAEGGWVLGTRETGTKDAPIVVEDNPVKLEDDEIDLQRASALYDPDHREYMRSQALSALAERYTPKKPERSTTQTSSIIPSFGPAPLPGSEPLFETNEVTQVEDEEDEWVEDEDLAMALEMSMQPGTASQYPDNSHVVDNEEDEEQEDDMELVLTDLPTTAPELLQSDTLDRPDFESLSLSPSPSPERAFVHQTPAEKAGSKIQHATAFVHDTFKSHPLISKHSPTRVSPFISQSPTRPPISPHASESRPVVSPANSKPSTPIRPTSSLARQSPIFASPSESRPSLRQRSSSSPFEDSVSGTPIFRPRSRPTLYEPIPVGALPTSGASRTPLSQTLNSEQSPLKPVVMSPTLLDKGKGPELQRKSSREIQSPLSRVVHFPDAEHIFSPSTELARQPSFSQEAPRLQSSSRPSQLSMHFEREELARHASPSPIPNRSDSVRPSTVESLPSSSKAAVPSSGQVLEPVVPNRLAAGAPLESGVSDEEEEEFAWSRSPSPVHGGEDSQQPPEDWDAAEEMDPEAEENEFAHFMSEVKGKDIDSMQREIDEEINTLNQQRRAALVASEDVTLQMITQIQNMLRLFGIPYTVAPMEAEAQCAELVQLGLVEGIITDDSDVFLFGGLRVFKNMFNQSKTVECFLLSDLGRELSLDRDKLIRLAYLLGSDYVDGLPKVGPVVAMELLREFPGEDGLHKFKEWWVKVQSGKDKPADNATPFRRKFKKRYKDLYLPVDWPNSNVRDAYSHPTVDESTEPFKWGLPDLDAMRVFLRDELGWNASKVDETLLPIIRKVGQRGKAAQANKQGTLTSFFDVSVGTGAYEPRKRQAYSSKRLQKVVSDFRKEQARMEEERQSLPPEDQESQQKKRKAKKPTNGEAPAHKRKRGQKGRSTPDPSAAEPAAQSPHSVTPEERTPSASKARPKPRKVPKGDDEYVPGTQ</sequence>
<evidence type="ECO:0000256" key="7">
    <source>
        <dbReference type="ARBA" id="ARBA00022763"/>
    </source>
</evidence>
<feature type="compositionally biased region" description="Polar residues" evidence="13">
    <location>
        <begin position="790"/>
        <end position="803"/>
    </location>
</feature>
<organism evidence="17 18">
    <name type="scientific">Dacryopinax primogenitus (strain DJM 731)</name>
    <name type="common">Brown rot fungus</name>
    <dbReference type="NCBI Taxonomy" id="1858805"/>
    <lineage>
        <taxon>Eukaryota</taxon>
        <taxon>Fungi</taxon>
        <taxon>Dikarya</taxon>
        <taxon>Basidiomycota</taxon>
        <taxon>Agaricomycotina</taxon>
        <taxon>Dacrymycetes</taxon>
        <taxon>Dacrymycetales</taxon>
        <taxon>Dacrymycetaceae</taxon>
        <taxon>Dacryopinax</taxon>
    </lineage>
</organism>
<dbReference type="PANTHER" id="PTHR16171">
    <property type="entry name" value="DNA REPAIR PROTEIN COMPLEMENTING XP-G CELLS-RELATED"/>
    <property type="match status" value="1"/>
</dbReference>
<dbReference type="PROSITE" id="PS50330">
    <property type="entry name" value="UIM"/>
    <property type="match status" value="1"/>
</dbReference>
<dbReference type="HOGENOM" id="CLU_003018_2_0_1"/>
<evidence type="ECO:0000256" key="1">
    <source>
        <dbReference type="ARBA" id="ARBA00001946"/>
    </source>
</evidence>
<keyword evidence="5" id="KW-0479">Metal-binding</keyword>
<dbReference type="Gene3D" id="1.10.150.20">
    <property type="entry name" value="5' to 3' exonuclease, C-terminal subdomain"/>
    <property type="match status" value="1"/>
</dbReference>
<dbReference type="Pfam" id="PF00867">
    <property type="entry name" value="XPG_I"/>
    <property type="match status" value="1"/>
</dbReference>
<evidence type="ECO:0000256" key="9">
    <source>
        <dbReference type="ARBA" id="ARBA00022842"/>
    </source>
</evidence>
<feature type="region of interest" description="Disordered" evidence="13">
    <location>
        <begin position="528"/>
        <end position="552"/>
    </location>
</feature>
<evidence type="ECO:0000313" key="17">
    <source>
        <dbReference type="EMBL" id="EJU04895.1"/>
    </source>
</evidence>
<evidence type="ECO:0000256" key="12">
    <source>
        <dbReference type="ARBA" id="ARBA00038112"/>
    </source>
</evidence>
<feature type="compositionally biased region" description="Acidic residues" evidence="13">
    <location>
        <begin position="911"/>
        <end position="924"/>
    </location>
</feature>
<keyword evidence="10" id="KW-0234">DNA repair</keyword>
<feature type="domain" description="XPG N-terminal" evidence="16">
    <location>
        <begin position="82"/>
        <end position="168"/>
    </location>
</feature>
<comment type="similarity">
    <text evidence="3">Belongs to the XPG/RAD2 endonuclease family. XPG subfamily.</text>
</comment>
<feature type="transmembrane region" description="Helical" evidence="14">
    <location>
        <begin position="43"/>
        <end position="63"/>
    </location>
</feature>
<evidence type="ECO:0000313" key="18">
    <source>
        <dbReference type="Proteomes" id="UP000030653"/>
    </source>
</evidence>
<dbReference type="InterPro" id="IPR003903">
    <property type="entry name" value="UIM_dom"/>
</dbReference>
<evidence type="ECO:0000259" key="15">
    <source>
        <dbReference type="SMART" id="SM00484"/>
    </source>
</evidence>
<keyword evidence="11" id="KW-0539">Nucleus</keyword>
<dbReference type="InterPro" id="IPR019974">
    <property type="entry name" value="XPG_CS"/>
</dbReference>
<dbReference type="STRING" id="1858805.M5G9H0"/>
<feature type="compositionally biased region" description="Polar residues" evidence="13">
    <location>
        <begin position="657"/>
        <end position="674"/>
    </location>
</feature>
<keyword evidence="9" id="KW-0460">Magnesium</keyword>
<dbReference type="PRINTS" id="PR00853">
    <property type="entry name" value="XPGRADSUPER"/>
</dbReference>
<feature type="region of interest" description="Disordered" evidence="13">
    <location>
        <begin position="220"/>
        <end position="253"/>
    </location>
</feature>
<evidence type="ECO:0000256" key="10">
    <source>
        <dbReference type="ARBA" id="ARBA00023204"/>
    </source>
</evidence>
<dbReference type="InterPro" id="IPR036279">
    <property type="entry name" value="5-3_exonuclease_C_sf"/>
</dbReference>
<keyword evidence="4" id="KW-0540">Nuclease</keyword>
<comment type="similarity">
    <text evidence="12">Belongs to the XPG/RAD2 endonuclease family. GEN subfamily.</text>
</comment>
<evidence type="ECO:0000256" key="5">
    <source>
        <dbReference type="ARBA" id="ARBA00022723"/>
    </source>
</evidence>
<accession>M5G9H0</accession>
<dbReference type="Gene3D" id="3.40.50.1010">
    <property type="entry name" value="5'-nuclease"/>
    <property type="match status" value="2"/>
</dbReference>
<evidence type="ECO:0000256" key="14">
    <source>
        <dbReference type="SAM" id="Phobius"/>
    </source>
</evidence>
<feature type="region of interest" description="Disordered" evidence="13">
    <location>
        <begin position="876"/>
        <end position="924"/>
    </location>
</feature>
<comment type="cofactor">
    <cofactor evidence="1">
        <name>Mg(2+)</name>
        <dbReference type="ChEBI" id="CHEBI:18420"/>
    </cofactor>
</comment>
<dbReference type="FunFam" id="1.10.150.20:FF:000030">
    <property type="entry name" value="Flap endonuclease GEN-like 1"/>
    <property type="match status" value="1"/>
</dbReference>
<evidence type="ECO:0000259" key="16">
    <source>
        <dbReference type="SMART" id="SM00485"/>
    </source>
</evidence>
<feature type="compositionally biased region" description="Basic and acidic residues" evidence="13">
    <location>
        <begin position="234"/>
        <end position="253"/>
    </location>
</feature>
<keyword evidence="14" id="KW-1133">Transmembrane helix</keyword>
<evidence type="ECO:0000256" key="6">
    <source>
        <dbReference type="ARBA" id="ARBA00022759"/>
    </source>
</evidence>
<dbReference type="CDD" id="cd09904">
    <property type="entry name" value="H3TH_XPG"/>
    <property type="match status" value="1"/>
</dbReference>
<dbReference type="EMBL" id="JH795857">
    <property type="protein sequence ID" value="EJU04895.1"/>
    <property type="molecule type" value="Genomic_DNA"/>
</dbReference>
<dbReference type="GO" id="GO:0046872">
    <property type="term" value="F:metal ion binding"/>
    <property type="evidence" value="ECO:0007669"/>
    <property type="project" value="UniProtKB-KW"/>
</dbReference>
<dbReference type="SUPFAM" id="SSF88723">
    <property type="entry name" value="PIN domain-like"/>
    <property type="match status" value="1"/>
</dbReference>
<dbReference type="RefSeq" id="XP_040631789.1">
    <property type="nucleotide sequence ID" value="XM_040767977.1"/>
</dbReference>
<evidence type="ECO:0000256" key="4">
    <source>
        <dbReference type="ARBA" id="ARBA00022722"/>
    </source>
</evidence>
<feature type="region of interest" description="Disordered" evidence="13">
    <location>
        <begin position="623"/>
        <end position="863"/>
    </location>
</feature>
<dbReference type="OMA" id="PNSMDFS"/>
<dbReference type="SMART" id="SM00279">
    <property type="entry name" value="HhH2"/>
    <property type="match status" value="1"/>
</dbReference>
<feature type="compositionally biased region" description="Low complexity" evidence="13">
    <location>
        <begin position="681"/>
        <end position="697"/>
    </location>
</feature>
<feature type="region of interest" description="Disordered" evidence="13">
    <location>
        <begin position="576"/>
        <end position="604"/>
    </location>
</feature>
<feature type="region of interest" description="Disordered" evidence="13">
    <location>
        <begin position="1238"/>
        <end position="1334"/>
    </location>
</feature>
<dbReference type="Proteomes" id="UP000030653">
    <property type="component" value="Unassembled WGS sequence"/>
</dbReference>
<dbReference type="PANTHER" id="PTHR16171:SF7">
    <property type="entry name" value="DNA REPAIR PROTEIN RAD2"/>
    <property type="match status" value="1"/>
</dbReference>
<keyword evidence="8" id="KW-0378">Hydrolase</keyword>
<dbReference type="CDD" id="cd09868">
    <property type="entry name" value="PIN_XPG_RAD2"/>
    <property type="match status" value="2"/>
</dbReference>
<keyword evidence="6" id="KW-0255">Endonuclease</keyword>
<keyword evidence="14" id="KW-0812">Transmembrane</keyword>
<evidence type="ECO:0000256" key="3">
    <source>
        <dbReference type="ARBA" id="ARBA00005283"/>
    </source>
</evidence>
<dbReference type="InterPro" id="IPR008918">
    <property type="entry name" value="HhH2"/>
</dbReference>
<dbReference type="SUPFAM" id="SSF47807">
    <property type="entry name" value="5' to 3' exonuclease, C-terminal subdomain"/>
    <property type="match status" value="1"/>
</dbReference>
<keyword evidence="7" id="KW-0227">DNA damage</keyword>
<dbReference type="GO" id="GO:0048256">
    <property type="term" value="F:flap endonuclease activity"/>
    <property type="evidence" value="ECO:0007669"/>
    <property type="project" value="UniProtKB-ARBA"/>
</dbReference>
<name>M5G9H0_DACPD</name>
<feature type="region of interest" description="Disordered" evidence="13">
    <location>
        <begin position="466"/>
        <end position="496"/>
    </location>
</feature>
<feature type="compositionally biased region" description="Polar residues" evidence="13">
    <location>
        <begin position="728"/>
        <end position="744"/>
    </location>
</feature>
<gene>
    <name evidence="17" type="ORF">DACRYDRAFT_104789</name>
</gene>
<dbReference type="InterPro" id="IPR001044">
    <property type="entry name" value="XPG/Rad2_eukaryotes"/>
</dbReference>
<feature type="compositionally biased region" description="Acidic residues" evidence="13">
    <location>
        <begin position="543"/>
        <end position="552"/>
    </location>
</feature>
<dbReference type="InterPro" id="IPR006084">
    <property type="entry name" value="XPG/Rad2"/>
</dbReference>
<dbReference type="PROSITE" id="PS00841">
    <property type="entry name" value="XPG_1"/>
    <property type="match status" value="1"/>
</dbReference>